<comment type="caution">
    <text evidence="6">The sequence shown here is derived from an EMBL/GenBank/DDBJ whole genome shotgun (WGS) entry which is preliminary data.</text>
</comment>
<dbReference type="CDD" id="cd10280">
    <property type="entry name" value="PQQ_mGDH"/>
    <property type="match status" value="1"/>
</dbReference>
<sequence>MAALLGLVLVLISLPLMWKGVELISVGGSWYYALAGLALAVSGGLIAARKKAGVWLYVAVFAATVVWAVAEAGLRFWPMVPRLGGPLFLLLPVALIAPYLGKRGKAGGWFAVAAAVVAAFAGAGVMAFRPQGVVQNDFAAVPGKPAHEPGNDSVYYGRTPSGTRHAPLDQITPANVDKLKLAFTYNTGVKAVKVQEDQNTPTIVGDTAYICTPNNEIHAFSTSTGEQRWVYKSNAEASVFARCRGVGYYERPAVQAALPLLADYVAPAVAEGEVAPEPVAGVDYKIDSCDARIVMTASDVKMHVVNAKTGELCAGFGEGGVLDLRQGMGENTFPVYTQTSMPTIARDMVIFGGMVLDNQSVNEPSGVVRALDIETGKQRWYWDAGSHGVSNDGNYINRSPNVWSTPAFDDVNGLLYLPTGNATPDFHGGHRTPELEAVASAVVALDLATGAQKWVFQTVHHDLWDYDVASQPALYDVPDGKGGTIPALIQLTKRGQIFMLNRLTGEPIAEVEERPVPAGNAKDEWYAPTQPYSVGMPSVGTEMLTEAKMWGMTMFDQLQCRIDFKRMDYTGEFTPPSENRTLIWPGYYGGFNWGSGAIDEDRGILVTVDMRIGQWVQLVTKAEDGQTFNGKDFHAGLAEQTGTPYKAAKANFESALGIPCNEPPFGNMIAVDLNKREIIWSRPMGTLQDTGPMGITMGLPIPVGMPNVGGPLTTASGLTFFVGTQDYYLRAIDTQTGEEVWKSRLPVGSQGTPVSYVSPENGKQYILFSAGGARQHGLKGDAFYAYALED</sequence>
<evidence type="ECO:0000259" key="5">
    <source>
        <dbReference type="Pfam" id="PF01011"/>
    </source>
</evidence>
<dbReference type="GO" id="GO:0008876">
    <property type="term" value="F:quinoprotein glucose dehydrogenase activity"/>
    <property type="evidence" value="ECO:0007669"/>
    <property type="project" value="TreeGrafter"/>
</dbReference>
<feature type="transmembrane region" description="Helical" evidence="4">
    <location>
        <begin position="54"/>
        <end position="77"/>
    </location>
</feature>
<dbReference type="PANTHER" id="PTHR32303:SF4">
    <property type="entry name" value="QUINOPROTEIN GLUCOSE DEHYDROGENASE"/>
    <property type="match status" value="1"/>
</dbReference>
<dbReference type="Gene3D" id="2.140.10.10">
    <property type="entry name" value="Quinoprotein alcohol dehydrogenase-like superfamily"/>
    <property type="match status" value="1"/>
</dbReference>
<evidence type="ECO:0000256" key="2">
    <source>
        <dbReference type="ARBA" id="ARBA00008156"/>
    </source>
</evidence>
<keyword evidence="7" id="KW-1185">Reference proteome</keyword>
<dbReference type="SUPFAM" id="SSF50998">
    <property type="entry name" value="Quinoprotein alcohol dehydrogenase-like"/>
    <property type="match status" value="1"/>
</dbReference>
<feature type="domain" description="Pyrrolo-quinoline quinone repeat" evidence="5">
    <location>
        <begin position="155"/>
        <end position="766"/>
    </location>
</feature>
<dbReference type="PANTHER" id="PTHR32303">
    <property type="entry name" value="QUINOPROTEIN ALCOHOL DEHYDROGENASE (CYTOCHROME C)"/>
    <property type="match status" value="1"/>
</dbReference>
<keyword evidence="3 6" id="KW-0560">Oxidoreductase</keyword>
<feature type="transmembrane region" description="Helical" evidence="4">
    <location>
        <begin position="29"/>
        <end position="47"/>
    </location>
</feature>
<dbReference type="AlphaFoldDB" id="A0A3S3XZZ2"/>
<comment type="cofactor">
    <cofactor evidence="1">
        <name>pyrroloquinoline quinone</name>
        <dbReference type="ChEBI" id="CHEBI:58442"/>
    </cofactor>
</comment>
<dbReference type="InterPro" id="IPR011047">
    <property type="entry name" value="Quinoprotein_ADH-like_sf"/>
</dbReference>
<organism evidence="6 7">
    <name type="scientific">Falsigemmobacter intermedius</name>
    <dbReference type="NCBI Taxonomy" id="1553448"/>
    <lineage>
        <taxon>Bacteria</taxon>
        <taxon>Pseudomonadati</taxon>
        <taxon>Pseudomonadota</taxon>
        <taxon>Alphaproteobacteria</taxon>
        <taxon>Rhodobacterales</taxon>
        <taxon>Paracoccaceae</taxon>
        <taxon>Falsigemmobacter</taxon>
    </lineage>
</organism>
<keyword evidence="4" id="KW-1133">Transmembrane helix</keyword>
<evidence type="ECO:0000313" key="7">
    <source>
        <dbReference type="Proteomes" id="UP000287168"/>
    </source>
</evidence>
<reference evidence="6 7" key="1">
    <citation type="journal article" date="2015" name="Int. J. Syst. Evol. Microbiol.">
        <title>Gemmobacter intermedius sp. nov., isolated from a white stork (Ciconia ciconia).</title>
        <authorList>
            <person name="Kampfer P."/>
            <person name="Jerzak L."/>
            <person name="Wilharm G."/>
            <person name="Golke J."/>
            <person name="Busse H.J."/>
            <person name="Glaeser S.P."/>
        </authorList>
    </citation>
    <scope>NUCLEOTIDE SEQUENCE [LARGE SCALE GENOMIC DNA]</scope>
    <source>
        <strain evidence="6 7">119/4</strain>
    </source>
</reference>
<dbReference type="Proteomes" id="UP000287168">
    <property type="component" value="Unassembled WGS sequence"/>
</dbReference>
<dbReference type="GO" id="GO:0048038">
    <property type="term" value="F:quinone binding"/>
    <property type="evidence" value="ECO:0007669"/>
    <property type="project" value="InterPro"/>
</dbReference>
<dbReference type="EC" id="1.1.-.-" evidence="6"/>
<evidence type="ECO:0000313" key="6">
    <source>
        <dbReference type="EMBL" id="RWY34462.1"/>
    </source>
</evidence>
<dbReference type="InterPro" id="IPR018391">
    <property type="entry name" value="PQQ_b-propeller_rpt"/>
</dbReference>
<accession>A0A3S3XZZ2</accession>
<protein>
    <submittedName>
        <fullName evidence="6">Membrane-bound PQQ-dependent dehydrogenase, glucose/quinate/shikimate family</fullName>
        <ecNumber evidence="6">1.1.-.-</ecNumber>
    </submittedName>
</protein>
<dbReference type="EMBL" id="SBLC01000103">
    <property type="protein sequence ID" value="RWY34462.1"/>
    <property type="molecule type" value="Genomic_DNA"/>
</dbReference>
<dbReference type="InterPro" id="IPR017511">
    <property type="entry name" value="PQQ_mDH"/>
</dbReference>
<feature type="transmembrane region" description="Helical" evidence="4">
    <location>
        <begin position="83"/>
        <end position="101"/>
    </location>
</feature>
<dbReference type="InterPro" id="IPR002372">
    <property type="entry name" value="PQQ_rpt_dom"/>
</dbReference>
<dbReference type="NCBIfam" id="TIGR03074">
    <property type="entry name" value="PQQ_membr_DH"/>
    <property type="match status" value="1"/>
</dbReference>
<dbReference type="GO" id="GO:0016020">
    <property type="term" value="C:membrane"/>
    <property type="evidence" value="ECO:0007669"/>
    <property type="project" value="InterPro"/>
</dbReference>
<evidence type="ECO:0000256" key="3">
    <source>
        <dbReference type="ARBA" id="ARBA00023002"/>
    </source>
</evidence>
<dbReference type="OrthoDB" id="9794322at2"/>
<feature type="transmembrane region" description="Helical" evidence="4">
    <location>
        <begin position="108"/>
        <end position="128"/>
    </location>
</feature>
<proteinExistence type="inferred from homology"/>
<comment type="similarity">
    <text evidence="2">Belongs to the bacterial PQQ dehydrogenase family.</text>
</comment>
<keyword evidence="4" id="KW-0472">Membrane</keyword>
<evidence type="ECO:0000256" key="4">
    <source>
        <dbReference type="SAM" id="Phobius"/>
    </source>
</evidence>
<dbReference type="Pfam" id="PF01011">
    <property type="entry name" value="PQQ"/>
    <property type="match status" value="1"/>
</dbReference>
<gene>
    <name evidence="6" type="ORF">EP867_19215</name>
</gene>
<keyword evidence="4" id="KW-0812">Transmembrane</keyword>
<evidence type="ECO:0000256" key="1">
    <source>
        <dbReference type="ARBA" id="ARBA00001931"/>
    </source>
</evidence>
<dbReference type="SMART" id="SM00564">
    <property type="entry name" value="PQQ"/>
    <property type="match status" value="5"/>
</dbReference>
<name>A0A3S3XZZ2_9RHOB</name>